<keyword evidence="12" id="KW-0391">Immunity</keyword>
<evidence type="ECO:0000256" key="10">
    <source>
        <dbReference type="ARBA" id="ARBA00022692"/>
    </source>
</evidence>
<name>A0A0B7A764_9EUPU</name>
<evidence type="ECO:0000256" key="3">
    <source>
        <dbReference type="ARBA" id="ARBA00004613"/>
    </source>
</evidence>
<evidence type="ECO:0000256" key="11">
    <source>
        <dbReference type="ARBA" id="ARBA00022729"/>
    </source>
</evidence>
<evidence type="ECO:0000256" key="6">
    <source>
        <dbReference type="ARBA" id="ARBA00022448"/>
    </source>
</evidence>
<evidence type="ECO:0000256" key="12">
    <source>
        <dbReference type="ARBA" id="ARBA00022859"/>
    </source>
</evidence>
<dbReference type="SMART" id="SM00665">
    <property type="entry name" value="B561"/>
    <property type="match status" value="1"/>
</dbReference>
<evidence type="ECO:0000256" key="2">
    <source>
        <dbReference type="ARBA" id="ARBA00004141"/>
    </source>
</evidence>
<evidence type="ECO:0000256" key="13">
    <source>
        <dbReference type="ARBA" id="ARBA00022982"/>
    </source>
</evidence>
<evidence type="ECO:0000256" key="9">
    <source>
        <dbReference type="ARBA" id="ARBA00022588"/>
    </source>
</evidence>
<comment type="subcellular location">
    <subcellularLocation>
        <location evidence="2">Membrane</location>
        <topology evidence="2">Multi-pass membrane protein</topology>
    </subcellularLocation>
    <subcellularLocation>
        <location evidence="3">Secreted</location>
    </subcellularLocation>
</comment>
<dbReference type="CDD" id="cd08544">
    <property type="entry name" value="Reeler"/>
    <property type="match status" value="1"/>
</dbReference>
<keyword evidence="13" id="KW-0249">Electron transport</keyword>
<evidence type="ECO:0000256" key="8">
    <source>
        <dbReference type="ARBA" id="ARBA00022529"/>
    </source>
</evidence>
<feature type="transmembrane region" description="Helical" evidence="19">
    <location>
        <begin position="538"/>
        <end position="558"/>
    </location>
</feature>
<evidence type="ECO:0000256" key="7">
    <source>
        <dbReference type="ARBA" id="ARBA00022525"/>
    </source>
</evidence>
<evidence type="ECO:0000256" key="15">
    <source>
        <dbReference type="ARBA" id="ARBA00023004"/>
    </source>
</evidence>
<dbReference type="AlphaFoldDB" id="A0A0B7A764"/>
<feature type="transmembrane region" description="Helical" evidence="19">
    <location>
        <begin position="462"/>
        <end position="484"/>
    </location>
</feature>
<keyword evidence="8" id="KW-0929">Antimicrobial</keyword>
<evidence type="ECO:0000256" key="14">
    <source>
        <dbReference type="ARBA" id="ARBA00022989"/>
    </source>
</evidence>
<dbReference type="EMBL" id="HACG01028981">
    <property type="protein sequence ID" value="CEK75846.1"/>
    <property type="molecule type" value="Transcribed_RNA"/>
</dbReference>
<dbReference type="GO" id="GO:0005576">
    <property type="term" value="C:extracellular region"/>
    <property type="evidence" value="ECO:0007669"/>
    <property type="project" value="UniProtKB-SubCell"/>
</dbReference>
<evidence type="ECO:0000256" key="18">
    <source>
        <dbReference type="ARBA" id="ARBA00023180"/>
    </source>
</evidence>
<dbReference type="CDD" id="cd09628">
    <property type="entry name" value="DOMON_SDR_2_like"/>
    <property type="match status" value="1"/>
</dbReference>
<comment type="similarity">
    <text evidence="5">Belongs to the FRRS1 family.</text>
</comment>
<dbReference type="InterPro" id="IPR006593">
    <property type="entry name" value="Cyt_b561/ferric_Rdtase_TM"/>
</dbReference>
<dbReference type="InterPro" id="IPR051237">
    <property type="entry name" value="Ferric-chelate_Red/DefProt"/>
</dbReference>
<organism evidence="23">
    <name type="scientific">Arion vulgaris</name>
    <dbReference type="NCBI Taxonomy" id="1028688"/>
    <lineage>
        <taxon>Eukaryota</taxon>
        <taxon>Metazoa</taxon>
        <taxon>Spiralia</taxon>
        <taxon>Lophotrochozoa</taxon>
        <taxon>Mollusca</taxon>
        <taxon>Gastropoda</taxon>
        <taxon>Heterobranchia</taxon>
        <taxon>Euthyneura</taxon>
        <taxon>Panpulmonata</taxon>
        <taxon>Eupulmonata</taxon>
        <taxon>Stylommatophora</taxon>
        <taxon>Helicina</taxon>
        <taxon>Arionoidea</taxon>
        <taxon>Arionidae</taxon>
        <taxon>Arion</taxon>
    </lineage>
</organism>
<evidence type="ECO:0000256" key="17">
    <source>
        <dbReference type="ARBA" id="ARBA00023136"/>
    </source>
</evidence>
<keyword evidence="16" id="KW-0044">Antibiotic</keyword>
<feature type="domain" description="DOMON" evidence="20">
    <location>
        <begin position="218"/>
        <end position="346"/>
    </location>
</feature>
<proteinExistence type="inferred from homology"/>
<dbReference type="GO" id="GO:0016020">
    <property type="term" value="C:membrane"/>
    <property type="evidence" value="ECO:0007669"/>
    <property type="project" value="UniProtKB-SubCell"/>
</dbReference>
<feature type="transmembrane region" description="Helical" evidence="19">
    <location>
        <begin position="392"/>
        <end position="411"/>
    </location>
</feature>
<evidence type="ECO:0000256" key="5">
    <source>
        <dbReference type="ARBA" id="ARBA00009195"/>
    </source>
</evidence>
<keyword evidence="15" id="KW-0408">Iron</keyword>
<evidence type="ECO:0000313" key="23">
    <source>
        <dbReference type="EMBL" id="CEK75846.1"/>
    </source>
</evidence>
<dbReference type="PANTHER" id="PTHR45828:SF9">
    <property type="entry name" value="CELL WALL INTEGRITY AND STRESS RESPONSE COMPONENT 4-LIKE-RELATED"/>
    <property type="match status" value="1"/>
</dbReference>
<keyword evidence="11" id="KW-0732">Signal</keyword>
<keyword evidence="18" id="KW-0325">Glycoprotein</keyword>
<keyword evidence="17 19" id="KW-0472">Membrane</keyword>
<feature type="domain" description="Cytochrome b561" evidence="21">
    <location>
        <begin position="351"/>
        <end position="557"/>
    </location>
</feature>
<keyword evidence="6" id="KW-0813">Transport</keyword>
<evidence type="ECO:0000259" key="20">
    <source>
        <dbReference type="PROSITE" id="PS50836"/>
    </source>
</evidence>
<accession>A0A0B7A764</accession>
<sequence>MRLLYRTYYILPFLMAVSMVTAYPIGAPSDGCLTMFPKHSSTDTQLERDVYVIRTVPNTYRPGQEIKITVNSPRGKLVKGIQIRAHRTEFNTEEVLGTYKNMLPEGKLRYISCFGQPDNMVTHNTSESVPEVEMTWIAPDVNVGPIIFEFTVVESFFVFYHGLKSEIINPAVPSQPIIYPAQIDAVVDNENVAPIDWDACGETKGCLLYPRYCTGTNCKVAASYVINATSDTATFELMVQGAEYVALGFSEDMTMGADQTISCSSVYDRVNIQHGWNHPFKYNVQDLRANLTELEATRNEDGVIYCRFTRPVRMDIPLSYDEFEIKTTLTLTFDLNNEYYLFLAWGSTYETTDILGYHYEMPVMSETKVDFFDHSTYRGSVMSKLMRAHSTMMAVAWLGFAVLTIIMARHYKDGFSDKKICGIKIWFHIHRIAAILTFVLTVAGIIVVLVKLEGKITVKKSAHTHMCLGFTVVSLVCAQLLGGLIRPDPSKKFRPIFNFVHRLLGTAALIIAAATIIYAYKIADFHYEAQQFGERTVAVWAGILVFLEILHTGYKYFATTMCVRTSHRDEYNLDKESETEATKPGSPSYIIMAISLLFIACSITAAFCMTLFF</sequence>
<evidence type="ECO:0000256" key="1">
    <source>
        <dbReference type="ARBA" id="ARBA00001970"/>
    </source>
</evidence>
<dbReference type="PROSITE" id="PS51019">
    <property type="entry name" value="REELIN"/>
    <property type="match status" value="1"/>
</dbReference>
<gene>
    <name evidence="23" type="primary">ORF97275</name>
</gene>
<evidence type="ECO:0008006" key="24">
    <source>
        <dbReference type="Google" id="ProtNLM"/>
    </source>
</evidence>
<dbReference type="InterPro" id="IPR042307">
    <property type="entry name" value="Reeler_sf"/>
</dbReference>
<dbReference type="Pfam" id="PF03188">
    <property type="entry name" value="Cytochrom_B561"/>
    <property type="match status" value="1"/>
</dbReference>
<protein>
    <recommendedName>
        <fullName evidence="24">Ferric-chelate reductase 1</fullName>
    </recommendedName>
</protein>
<evidence type="ECO:0000259" key="21">
    <source>
        <dbReference type="PROSITE" id="PS50939"/>
    </source>
</evidence>
<dbReference type="Gene3D" id="1.20.120.1770">
    <property type="match status" value="1"/>
</dbReference>
<dbReference type="InterPro" id="IPR005018">
    <property type="entry name" value="DOMON_domain"/>
</dbReference>
<evidence type="ECO:0000259" key="22">
    <source>
        <dbReference type="PROSITE" id="PS51019"/>
    </source>
</evidence>
<dbReference type="CDD" id="cd08760">
    <property type="entry name" value="Cyt_b561_FRRS1_like"/>
    <property type="match status" value="1"/>
</dbReference>
<evidence type="ECO:0000256" key="19">
    <source>
        <dbReference type="SAM" id="Phobius"/>
    </source>
</evidence>
<keyword evidence="7" id="KW-0964">Secreted</keyword>
<feature type="transmembrane region" description="Helical" evidence="19">
    <location>
        <begin position="496"/>
        <end position="518"/>
    </location>
</feature>
<evidence type="ECO:0000256" key="16">
    <source>
        <dbReference type="ARBA" id="ARBA00023022"/>
    </source>
</evidence>
<feature type="domain" description="Reelin" evidence="22">
    <location>
        <begin position="17"/>
        <end position="184"/>
    </location>
</feature>
<keyword evidence="9" id="KW-0399">Innate immunity</keyword>
<dbReference type="GO" id="GO:0045087">
    <property type="term" value="P:innate immune response"/>
    <property type="evidence" value="ECO:0007669"/>
    <property type="project" value="UniProtKB-KW"/>
</dbReference>
<dbReference type="InterPro" id="IPR002861">
    <property type="entry name" value="Reeler_dom"/>
</dbReference>
<feature type="transmembrane region" description="Helical" evidence="19">
    <location>
        <begin position="589"/>
        <end position="612"/>
    </location>
</feature>
<keyword evidence="14 19" id="KW-1133">Transmembrane helix</keyword>
<comment type="similarity">
    <text evidence="4">Belongs to the insect defense protein family.</text>
</comment>
<dbReference type="PANTHER" id="PTHR45828">
    <property type="entry name" value="CYTOCHROME B561/FERRIC REDUCTASE TRANSMEMBRANE"/>
    <property type="match status" value="1"/>
</dbReference>
<reference evidence="23" key="1">
    <citation type="submission" date="2014-12" db="EMBL/GenBank/DDBJ databases">
        <title>Insight into the proteome of Arion vulgaris.</title>
        <authorList>
            <person name="Aradska J."/>
            <person name="Bulat T."/>
            <person name="Smidak R."/>
            <person name="Sarate P."/>
            <person name="Gangsoo J."/>
            <person name="Sialana F."/>
            <person name="Bilban M."/>
            <person name="Lubec G."/>
        </authorList>
    </citation>
    <scope>NUCLEOTIDE SEQUENCE</scope>
    <source>
        <tissue evidence="23">Skin</tissue>
    </source>
</reference>
<dbReference type="Gene3D" id="2.60.40.4060">
    <property type="entry name" value="Reeler domain"/>
    <property type="match status" value="1"/>
</dbReference>
<feature type="transmembrane region" description="Helical" evidence="19">
    <location>
        <begin position="432"/>
        <end position="450"/>
    </location>
</feature>
<evidence type="ECO:0000256" key="4">
    <source>
        <dbReference type="ARBA" id="ARBA00008501"/>
    </source>
</evidence>
<keyword evidence="10 19" id="KW-0812">Transmembrane</keyword>
<dbReference type="Pfam" id="PF02014">
    <property type="entry name" value="Reeler"/>
    <property type="match status" value="1"/>
</dbReference>
<dbReference type="PROSITE" id="PS50836">
    <property type="entry name" value="DOMON"/>
    <property type="match status" value="1"/>
</dbReference>
<feature type="transmembrane region" description="Helical" evidence="19">
    <location>
        <begin position="7"/>
        <end position="26"/>
    </location>
</feature>
<dbReference type="Pfam" id="PF03351">
    <property type="entry name" value="DOMON"/>
    <property type="match status" value="1"/>
</dbReference>
<comment type="cofactor">
    <cofactor evidence="1">
        <name>heme b</name>
        <dbReference type="ChEBI" id="CHEBI:60344"/>
    </cofactor>
</comment>
<dbReference type="GO" id="GO:0042742">
    <property type="term" value="P:defense response to bacterium"/>
    <property type="evidence" value="ECO:0007669"/>
    <property type="project" value="UniProtKB-KW"/>
</dbReference>
<dbReference type="PROSITE" id="PS50939">
    <property type="entry name" value="CYTOCHROME_B561"/>
    <property type="match status" value="1"/>
</dbReference>